<dbReference type="InterPro" id="IPR029058">
    <property type="entry name" value="AB_hydrolase_fold"/>
</dbReference>
<evidence type="ECO:0000259" key="3">
    <source>
        <dbReference type="Pfam" id="PF12146"/>
    </source>
</evidence>
<feature type="binding site" evidence="2">
    <location>
        <position position="25"/>
    </location>
    <ligand>
        <name>substrate</name>
    </ligand>
</feature>
<name>A0A0P6XH96_9CHLR</name>
<dbReference type="PANTHER" id="PTHR11614">
    <property type="entry name" value="PHOSPHOLIPASE-RELATED"/>
    <property type="match status" value="1"/>
</dbReference>
<accession>A0A0P6XH96</accession>
<dbReference type="SUPFAM" id="SSF53474">
    <property type="entry name" value="alpha/beta-Hydrolases"/>
    <property type="match status" value="1"/>
</dbReference>
<dbReference type="Gene3D" id="3.40.50.1820">
    <property type="entry name" value="alpha/beta hydrolase"/>
    <property type="match status" value="1"/>
</dbReference>
<evidence type="ECO:0000256" key="1">
    <source>
        <dbReference type="PIRSR" id="PIRSR017388-1"/>
    </source>
</evidence>
<dbReference type="Pfam" id="PF12146">
    <property type="entry name" value="Hydrolase_4"/>
    <property type="match status" value="1"/>
</dbReference>
<dbReference type="InterPro" id="IPR022742">
    <property type="entry name" value="Hydrolase_4"/>
</dbReference>
<feature type="binding site" evidence="2">
    <location>
        <position position="94"/>
    </location>
    <ligand>
        <name>substrate</name>
    </ligand>
</feature>
<dbReference type="EMBL" id="LGKO01000005">
    <property type="protein sequence ID" value="KPL82888.1"/>
    <property type="molecule type" value="Genomic_DNA"/>
</dbReference>
<dbReference type="STRING" id="869279.SE15_12680"/>
<gene>
    <name evidence="4" type="ORF">SE15_12680</name>
</gene>
<organism evidence="4 5">
    <name type="scientific">Thermanaerothrix daxensis</name>
    <dbReference type="NCBI Taxonomy" id="869279"/>
    <lineage>
        <taxon>Bacteria</taxon>
        <taxon>Bacillati</taxon>
        <taxon>Chloroflexota</taxon>
        <taxon>Anaerolineae</taxon>
        <taxon>Anaerolineales</taxon>
        <taxon>Anaerolineaceae</taxon>
        <taxon>Thermanaerothrix</taxon>
    </lineage>
</organism>
<evidence type="ECO:0000256" key="2">
    <source>
        <dbReference type="PIRSR" id="PIRSR017388-2"/>
    </source>
</evidence>
<dbReference type="InterPro" id="IPR012354">
    <property type="entry name" value="Esterase_lipase"/>
</dbReference>
<dbReference type="Proteomes" id="UP000050544">
    <property type="component" value="Unassembled WGS sequence"/>
</dbReference>
<keyword evidence="5" id="KW-1185">Reference proteome</keyword>
<dbReference type="InterPro" id="IPR051044">
    <property type="entry name" value="MAG_DAG_Lipase"/>
</dbReference>
<dbReference type="OrthoDB" id="9786110at2"/>
<dbReference type="PIRSF" id="PIRSF017388">
    <property type="entry name" value="Esterase_lipase"/>
    <property type="match status" value="1"/>
</dbReference>
<dbReference type="GO" id="GO:0052689">
    <property type="term" value="F:carboxylic ester hydrolase activity"/>
    <property type="evidence" value="ECO:0007669"/>
    <property type="project" value="InterPro"/>
</dbReference>
<proteinExistence type="predicted"/>
<dbReference type="AlphaFoldDB" id="A0A0P6XH96"/>
<feature type="active site" description="Charge relay system" evidence="1">
    <location>
        <position position="225"/>
    </location>
</feature>
<evidence type="ECO:0000313" key="5">
    <source>
        <dbReference type="Proteomes" id="UP000050544"/>
    </source>
</evidence>
<feature type="active site" description="Nucleophile" evidence="1">
    <location>
        <position position="93"/>
    </location>
</feature>
<dbReference type="RefSeq" id="WP_054522455.1">
    <property type="nucleotide sequence ID" value="NZ_LGKO01000005.1"/>
</dbReference>
<sequence>MLLISDAQPFFFPRGRIACLLVHGFTGTPKEMRGLGEFLAGLDYTVLGIRLAGHATHIRDLMRCRWEDWLASVEDGLALLHSAYEQVFVIGLSMGGILALLAAANYPVHGAVALSTPYALPNDWRLKFIRWLKYLQPFVPKGNPDWHNPALAKEHREYPAYPTAGIEQLLALLSRMRQELPLIRVPVLLMHSRQDRAVSPENAIRIFEALETPEKKLVWVENSGHVLTCDTDYPIVFHEIAAFLKSFSQPGSVT</sequence>
<feature type="active site" description="Charge relay system" evidence="1">
    <location>
        <position position="195"/>
    </location>
</feature>
<evidence type="ECO:0000313" key="4">
    <source>
        <dbReference type="EMBL" id="KPL82888.1"/>
    </source>
</evidence>
<feature type="domain" description="Serine aminopeptidase S33" evidence="3">
    <location>
        <begin position="17"/>
        <end position="232"/>
    </location>
</feature>
<reference evidence="4 5" key="1">
    <citation type="submission" date="2015-07" db="EMBL/GenBank/DDBJ databases">
        <title>Whole genome sequence of Thermanaerothrix daxensis DSM 23592.</title>
        <authorList>
            <person name="Hemp J."/>
            <person name="Ward L.M."/>
            <person name="Pace L.A."/>
            <person name="Fischer W.W."/>
        </authorList>
    </citation>
    <scope>NUCLEOTIDE SEQUENCE [LARGE SCALE GENOMIC DNA]</scope>
    <source>
        <strain evidence="4 5">GNS-1</strain>
    </source>
</reference>
<comment type="caution">
    <text evidence="4">The sequence shown here is derived from an EMBL/GenBank/DDBJ whole genome shotgun (WGS) entry which is preliminary data.</text>
</comment>
<protein>
    <recommendedName>
        <fullName evidence="3">Serine aminopeptidase S33 domain-containing protein</fullName>
    </recommendedName>
</protein>